<dbReference type="InterPro" id="IPR002110">
    <property type="entry name" value="Ankyrin_rpt"/>
</dbReference>
<proteinExistence type="predicted"/>
<feature type="compositionally biased region" description="Basic and acidic residues" evidence="4">
    <location>
        <begin position="511"/>
        <end position="522"/>
    </location>
</feature>
<gene>
    <name evidence="5" type="ORF">GFSPODELE1_LOCUS6673</name>
</gene>
<dbReference type="SUPFAM" id="SSF48403">
    <property type="entry name" value="Ankyrin repeat"/>
    <property type="match status" value="1"/>
</dbReference>
<dbReference type="InterPro" id="IPR036770">
    <property type="entry name" value="Ankyrin_rpt-contain_sf"/>
</dbReference>
<feature type="compositionally biased region" description="Polar residues" evidence="4">
    <location>
        <begin position="439"/>
        <end position="450"/>
    </location>
</feature>
<feature type="compositionally biased region" description="Low complexity" evidence="4">
    <location>
        <begin position="820"/>
        <end position="838"/>
    </location>
</feature>
<feature type="region of interest" description="Disordered" evidence="4">
    <location>
        <begin position="337"/>
        <end position="394"/>
    </location>
</feature>
<feature type="compositionally biased region" description="Polar residues" evidence="4">
    <location>
        <begin position="897"/>
        <end position="910"/>
    </location>
</feature>
<evidence type="ECO:0000256" key="2">
    <source>
        <dbReference type="ARBA" id="ARBA00023043"/>
    </source>
</evidence>
<keyword evidence="6" id="KW-1185">Reference proteome</keyword>
<feature type="repeat" description="ANK" evidence="3">
    <location>
        <begin position="104"/>
        <end position="136"/>
    </location>
</feature>
<keyword evidence="2 3" id="KW-0040">ANK repeat</keyword>
<feature type="compositionally biased region" description="Low complexity" evidence="4">
    <location>
        <begin position="291"/>
        <end position="301"/>
    </location>
</feature>
<name>A0ABP1DJR2_9APHY</name>
<feature type="compositionally biased region" description="Pro residues" evidence="4">
    <location>
        <begin position="923"/>
        <end position="934"/>
    </location>
</feature>
<dbReference type="Proteomes" id="UP001497453">
    <property type="component" value="Chromosome 4"/>
</dbReference>
<feature type="compositionally biased region" description="Polar residues" evidence="4">
    <location>
        <begin position="877"/>
        <end position="886"/>
    </location>
</feature>
<dbReference type="PROSITE" id="PS50297">
    <property type="entry name" value="ANK_REP_REGION"/>
    <property type="match status" value="2"/>
</dbReference>
<feature type="compositionally biased region" description="Low complexity" evidence="4">
    <location>
        <begin position="494"/>
        <end position="510"/>
    </location>
</feature>
<evidence type="ECO:0000256" key="4">
    <source>
        <dbReference type="SAM" id="MobiDB-lite"/>
    </source>
</evidence>
<evidence type="ECO:0000256" key="1">
    <source>
        <dbReference type="ARBA" id="ARBA00022737"/>
    </source>
</evidence>
<feature type="region of interest" description="Disordered" evidence="4">
    <location>
        <begin position="640"/>
        <end position="690"/>
    </location>
</feature>
<feature type="region of interest" description="Disordered" evidence="4">
    <location>
        <begin position="805"/>
        <end position="841"/>
    </location>
</feature>
<evidence type="ECO:0000256" key="3">
    <source>
        <dbReference type="PROSITE-ProRule" id="PRU00023"/>
    </source>
</evidence>
<feature type="region of interest" description="Disordered" evidence="4">
    <location>
        <begin position="166"/>
        <end position="192"/>
    </location>
</feature>
<feature type="compositionally biased region" description="Polar residues" evidence="4">
    <location>
        <begin position="479"/>
        <end position="493"/>
    </location>
</feature>
<dbReference type="SMART" id="SM00248">
    <property type="entry name" value="ANK"/>
    <property type="match status" value="3"/>
</dbReference>
<accession>A0ABP1DJR2</accession>
<feature type="compositionally biased region" description="Low complexity" evidence="4">
    <location>
        <begin position="340"/>
        <end position="358"/>
    </location>
</feature>
<feature type="compositionally biased region" description="Polar residues" evidence="4">
    <location>
        <begin position="534"/>
        <end position="543"/>
    </location>
</feature>
<feature type="compositionally biased region" description="Low complexity" evidence="4">
    <location>
        <begin position="671"/>
        <end position="688"/>
    </location>
</feature>
<feature type="compositionally biased region" description="Acidic residues" evidence="4">
    <location>
        <begin position="577"/>
        <end position="587"/>
    </location>
</feature>
<dbReference type="Pfam" id="PF12796">
    <property type="entry name" value="Ank_2"/>
    <property type="match status" value="2"/>
</dbReference>
<organism evidence="5 6">
    <name type="scientific">Somion occarium</name>
    <dbReference type="NCBI Taxonomy" id="3059160"/>
    <lineage>
        <taxon>Eukaryota</taxon>
        <taxon>Fungi</taxon>
        <taxon>Dikarya</taxon>
        <taxon>Basidiomycota</taxon>
        <taxon>Agaricomycotina</taxon>
        <taxon>Agaricomycetes</taxon>
        <taxon>Polyporales</taxon>
        <taxon>Cerrenaceae</taxon>
        <taxon>Somion</taxon>
    </lineage>
</organism>
<evidence type="ECO:0000313" key="6">
    <source>
        <dbReference type="Proteomes" id="UP001497453"/>
    </source>
</evidence>
<feature type="compositionally biased region" description="Low complexity" evidence="4">
    <location>
        <begin position="458"/>
        <end position="476"/>
    </location>
</feature>
<protein>
    <recommendedName>
        <fullName evidence="7">Ankyrin repeat protein</fullName>
    </recommendedName>
</protein>
<sequence length="1042" mass="112106">MPAVSRGHRAEAKYNVVLDYPQLGLHSAAASGNIALVRYALDHGQPINSALDGVLPLHAACSGGNDIVVRLLIDRGADVNAPRLPRRYSNDKGRDASMPIVGTSGSTPLHFACANGHMSVIMTLLLHGAHPDRADKHGTTPEMLARQNGWVSCADILKEWSHNKDRDLRERELSSHPLSDNEETSSPKQKESHAYCGSLDCRECATRKRIRVKRSIDSAIHMLKPTITQCHPPSSSTDQQPPSPLAKQLGEYTYYPTPDSNASQEFPGRRPSLPHVYDSPEDSTASRRRPSNSQSIVSSSSRRPRSADMDAEPSPSPGAQRIKGKISLLNIFKKNSGEASGTPDSLSSSSSVFTSISPSPAPDVHAAQAGSSSAFQCHSADVPTATPPDYTPLNASRMRNRLLSESGRQSPAQAVELHHAFSKESLQAQYNASTTAVSGINTSTQGSRSPSVRPGILRGVHGRSSSSGPSQPSSHVDSTKSLNNLPAVSGQSIRSLRFDSSSATSTSYSRRPSEKLERRHDSQSPARRVRGSDSKTSLRSHSPASPRGLQRDDEQLPPTSLPVAFSSDTSPQRAGDIEEEVEEDEEYGTPIEPLVGMSELTLGDRPIHASPEMTSSDLPPATEGALPRVFECPFSINCPPIGDEEPQDSRDRHASPNLLGIDGIDGRTRGDSLSSMNTNPTSSSSASAYLGTPAMSTSNLPIPAIYSPTSQASDLPVERAGSRMGELIDPSPKRSRIPLDIDIRSISSHAQAEALVQQAQQRIFDLQNEAQDWNVPRVSLGEGRTPLSARLAAYGESLAIERKFKEEEEKSRSPLRTVHSINTSASGSEGSSGVLSSSTLKVSRSARGLDRAFSLEDKTRVHGRHGRVQKVKRPHTSGGTRPSDSSMLLERPGHFHSISSSAAIGSTPDISSKPPQPFVVAITPPPSSSYPATPPDRYSLDYRPRMTRSRTPDPESDSSYVLTGVPLSRFPTSPDNDTLFDALPSERTLTKQEREVARANKLAKMGFSSGGDSWQGAGSFSRSQKPRFGGIKTLVQTLTGKS</sequence>
<feature type="region of interest" description="Disordered" evidence="4">
    <location>
        <begin position="1006"/>
        <end position="1031"/>
    </location>
</feature>
<feature type="region of interest" description="Disordered" evidence="4">
    <location>
        <begin position="853"/>
        <end position="977"/>
    </location>
</feature>
<evidence type="ECO:0000313" key="5">
    <source>
        <dbReference type="EMBL" id="CAL1708050.1"/>
    </source>
</evidence>
<reference evidence="6" key="1">
    <citation type="submission" date="2024-04" db="EMBL/GenBank/DDBJ databases">
        <authorList>
            <person name="Shaw F."/>
            <person name="Minotto A."/>
        </authorList>
    </citation>
    <scope>NUCLEOTIDE SEQUENCE [LARGE SCALE GENOMIC DNA]</scope>
</reference>
<feature type="region of interest" description="Disordered" evidence="4">
    <location>
        <begin position="223"/>
        <end position="323"/>
    </location>
</feature>
<dbReference type="PROSITE" id="PS50088">
    <property type="entry name" value="ANK_REPEAT"/>
    <property type="match status" value="2"/>
</dbReference>
<feature type="compositionally biased region" description="Basic residues" evidence="4">
    <location>
        <begin position="861"/>
        <end position="875"/>
    </location>
</feature>
<feature type="repeat" description="ANK" evidence="3">
    <location>
        <begin position="52"/>
        <end position="84"/>
    </location>
</feature>
<feature type="compositionally biased region" description="Polar residues" evidence="4">
    <location>
        <begin position="1010"/>
        <end position="1023"/>
    </location>
</feature>
<feature type="region of interest" description="Disordered" evidence="4">
    <location>
        <begin position="439"/>
        <end position="591"/>
    </location>
</feature>
<dbReference type="PANTHER" id="PTHR24173">
    <property type="entry name" value="ANKYRIN REPEAT CONTAINING"/>
    <property type="match status" value="1"/>
</dbReference>
<evidence type="ECO:0008006" key="7">
    <source>
        <dbReference type="Google" id="ProtNLM"/>
    </source>
</evidence>
<dbReference type="Gene3D" id="1.25.40.20">
    <property type="entry name" value="Ankyrin repeat-containing domain"/>
    <property type="match status" value="1"/>
</dbReference>
<dbReference type="PANTHER" id="PTHR24173:SF74">
    <property type="entry name" value="ANKYRIN REPEAT DOMAIN-CONTAINING PROTEIN 16"/>
    <property type="match status" value="1"/>
</dbReference>
<dbReference type="EMBL" id="OZ037947">
    <property type="protein sequence ID" value="CAL1708050.1"/>
    <property type="molecule type" value="Genomic_DNA"/>
</dbReference>
<keyword evidence="1" id="KW-0677">Repeat</keyword>